<dbReference type="GO" id="GO:0000701">
    <property type="term" value="F:purine-specific mismatch base pair DNA N-glycosylase activity"/>
    <property type="evidence" value="ECO:0007669"/>
    <property type="project" value="UniProtKB-EC"/>
</dbReference>
<dbReference type="InterPro" id="IPR004035">
    <property type="entry name" value="Endouclease-III_FeS-bd_BS"/>
</dbReference>
<dbReference type="SUPFAM" id="SSF55811">
    <property type="entry name" value="Nudix"/>
    <property type="match status" value="1"/>
</dbReference>
<dbReference type="Gene3D" id="3.90.79.10">
    <property type="entry name" value="Nucleoside Triphosphate Pyrophosphohydrolase"/>
    <property type="match status" value="1"/>
</dbReference>
<evidence type="ECO:0000313" key="16">
    <source>
        <dbReference type="EMBL" id="MBD3870520.1"/>
    </source>
</evidence>
<dbReference type="EMBL" id="JACXWA010000065">
    <property type="protein sequence ID" value="MBD3870520.1"/>
    <property type="molecule type" value="Genomic_DNA"/>
</dbReference>
<evidence type="ECO:0000256" key="2">
    <source>
        <dbReference type="ARBA" id="ARBA00002933"/>
    </source>
</evidence>
<dbReference type="PANTHER" id="PTHR42944">
    <property type="entry name" value="ADENINE DNA GLYCOSYLASE"/>
    <property type="match status" value="1"/>
</dbReference>
<dbReference type="PROSITE" id="PS00764">
    <property type="entry name" value="ENDONUCLEASE_III_1"/>
    <property type="match status" value="1"/>
</dbReference>
<keyword evidence="7" id="KW-0479">Metal-binding</keyword>
<dbReference type="Pfam" id="PF00730">
    <property type="entry name" value="HhH-GPD"/>
    <property type="match status" value="1"/>
</dbReference>
<keyword evidence="11" id="KW-0411">Iron-sulfur</keyword>
<dbReference type="PANTHER" id="PTHR42944:SF1">
    <property type="entry name" value="ADENINE DNA GLYCOSYLASE"/>
    <property type="match status" value="1"/>
</dbReference>
<dbReference type="Proteomes" id="UP000598633">
    <property type="component" value="Unassembled WGS sequence"/>
</dbReference>
<evidence type="ECO:0000256" key="5">
    <source>
        <dbReference type="ARBA" id="ARBA00022023"/>
    </source>
</evidence>
<evidence type="ECO:0000256" key="6">
    <source>
        <dbReference type="ARBA" id="ARBA00022485"/>
    </source>
</evidence>
<comment type="catalytic activity">
    <reaction evidence="1 14">
        <text>Hydrolyzes free adenine bases from 7,8-dihydro-8-oxoguanine:adenine mismatched double-stranded DNA, leaving an apurinic site.</text>
        <dbReference type="EC" id="3.2.2.31"/>
    </reaction>
</comment>
<dbReference type="AlphaFoldDB" id="A0A8J6YBA2"/>
<dbReference type="GO" id="GO:0051539">
    <property type="term" value="F:4 iron, 4 sulfur cluster binding"/>
    <property type="evidence" value="ECO:0007669"/>
    <property type="project" value="UniProtKB-UniRule"/>
</dbReference>
<gene>
    <name evidence="16" type="ORF">IFJ97_04085</name>
</gene>
<comment type="cofactor">
    <cofactor evidence="14">
        <name>[4Fe-4S] cluster</name>
        <dbReference type="ChEBI" id="CHEBI:49883"/>
    </cofactor>
    <text evidence="14">Binds 1 [4Fe-4S] cluster.</text>
</comment>
<dbReference type="GO" id="GO:0006284">
    <property type="term" value="P:base-excision repair"/>
    <property type="evidence" value="ECO:0007669"/>
    <property type="project" value="UniProtKB-UniRule"/>
</dbReference>
<dbReference type="InterPro" id="IPR003265">
    <property type="entry name" value="HhH-GPD_domain"/>
</dbReference>
<evidence type="ECO:0000259" key="15">
    <source>
        <dbReference type="SMART" id="SM00478"/>
    </source>
</evidence>
<accession>A0A8J6YBA2</accession>
<dbReference type="GO" id="GO:0006298">
    <property type="term" value="P:mismatch repair"/>
    <property type="evidence" value="ECO:0007669"/>
    <property type="project" value="TreeGrafter"/>
</dbReference>
<evidence type="ECO:0000256" key="13">
    <source>
        <dbReference type="ARBA" id="ARBA00023295"/>
    </source>
</evidence>
<dbReference type="InterPro" id="IPR029119">
    <property type="entry name" value="MutY_C"/>
</dbReference>
<dbReference type="GO" id="GO:0046872">
    <property type="term" value="F:metal ion binding"/>
    <property type="evidence" value="ECO:0007669"/>
    <property type="project" value="UniProtKB-UniRule"/>
</dbReference>
<evidence type="ECO:0000256" key="14">
    <source>
        <dbReference type="RuleBase" id="RU365096"/>
    </source>
</evidence>
<dbReference type="CDD" id="cd00056">
    <property type="entry name" value="ENDO3c"/>
    <property type="match status" value="1"/>
</dbReference>
<comment type="function">
    <text evidence="2">Adenine glycosylase active on G-A mispairs. MutY also corrects error-prone DNA synthesis past GO lesions which are due to the oxidatively damaged form of guanine: 7,8-dihydro-8-oxoguanine (8-oxo-dGTP).</text>
</comment>
<dbReference type="Pfam" id="PF14815">
    <property type="entry name" value="NUDIX_4"/>
    <property type="match status" value="1"/>
</dbReference>
<dbReference type="InterPro" id="IPR011257">
    <property type="entry name" value="DNA_glycosylase"/>
</dbReference>
<keyword evidence="13 14" id="KW-0326">Glycosidase</keyword>
<evidence type="ECO:0000256" key="10">
    <source>
        <dbReference type="ARBA" id="ARBA00023004"/>
    </source>
</evidence>
<dbReference type="EC" id="3.2.2.31" evidence="4 14"/>
<comment type="similarity">
    <text evidence="3 14">Belongs to the Nth/MutY family.</text>
</comment>
<feature type="domain" description="HhH-GPD" evidence="15">
    <location>
        <begin position="35"/>
        <end position="185"/>
    </location>
</feature>
<dbReference type="Pfam" id="PF00633">
    <property type="entry name" value="HHH"/>
    <property type="match status" value="1"/>
</dbReference>
<protein>
    <recommendedName>
        <fullName evidence="5 14">Adenine DNA glycosylase</fullName>
        <ecNumber evidence="4 14">3.2.2.31</ecNumber>
    </recommendedName>
</protein>
<evidence type="ECO:0000256" key="9">
    <source>
        <dbReference type="ARBA" id="ARBA00022801"/>
    </source>
</evidence>
<dbReference type="InterPro" id="IPR023170">
    <property type="entry name" value="HhH_base_excis_C"/>
</dbReference>
<keyword evidence="8 14" id="KW-0227">DNA damage</keyword>
<dbReference type="PROSITE" id="PS01155">
    <property type="entry name" value="ENDONUCLEASE_III_2"/>
    <property type="match status" value="1"/>
</dbReference>
<reference evidence="16 17" key="1">
    <citation type="submission" date="2020-08" db="EMBL/GenBank/DDBJ databases">
        <title>Acidobacteriota in marine sediments use diverse sulfur dissimilation pathways.</title>
        <authorList>
            <person name="Wasmund K."/>
        </authorList>
    </citation>
    <scope>NUCLEOTIDE SEQUENCE [LARGE SCALE GENOMIC DNA]</scope>
    <source>
        <strain evidence="16">MAG AM3-A</strain>
    </source>
</reference>
<dbReference type="InterPro" id="IPR000445">
    <property type="entry name" value="HhH_motif"/>
</dbReference>
<keyword evidence="6" id="KW-0004">4Fe-4S</keyword>
<dbReference type="GO" id="GO:0035485">
    <property type="term" value="F:adenine/guanine mispair binding"/>
    <property type="evidence" value="ECO:0007669"/>
    <property type="project" value="TreeGrafter"/>
</dbReference>
<dbReference type="GO" id="GO:0034039">
    <property type="term" value="F:8-oxo-7,8-dihydroguanine DNA N-glycosylase activity"/>
    <property type="evidence" value="ECO:0007669"/>
    <property type="project" value="TreeGrafter"/>
</dbReference>
<proteinExistence type="inferred from homology"/>
<evidence type="ECO:0000256" key="11">
    <source>
        <dbReference type="ARBA" id="ARBA00023014"/>
    </source>
</evidence>
<evidence type="ECO:0000256" key="8">
    <source>
        <dbReference type="ARBA" id="ARBA00022763"/>
    </source>
</evidence>
<dbReference type="Gene3D" id="1.10.1670.10">
    <property type="entry name" value="Helix-hairpin-Helix base-excision DNA repair enzymes (C-terminal)"/>
    <property type="match status" value="1"/>
</dbReference>
<dbReference type="CDD" id="cd03431">
    <property type="entry name" value="NUDIX_DNA_Glycosylase_C-MutY"/>
    <property type="match status" value="1"/>
</dbReference>
<evidence type="ECO:0000256" key="12">
    <source>
        <dbReference type="ARBA" id="ARBA00023204"/>
    </source>
</evidence>
<dbReference type="InterPro" id="IPR015797">
    <property type="entry name" value="NUDIX_hydrolase-like_dom_sf"/>
</dbReference>
<dbReference type="SUPFAM" id="SSF48150">
    <property type="entry name" value="DNA-glycosylase"/>
    <property type="match status" value="1"/>
</dbReference>
<evidence type="ECO:0000256" key="1">
    <source>
        <dbReference type="ARBA" id="ARBA00000843"/>
    </source>
</evidence>
<dbReference type="GO" id="GO:0032357">
    <property type="term" value="F:oxidized purine DNA binding"/>
    <property type="evidence" value="ECO:0007669"/>
    <property type="project" value="TreeGrafter"/>
</dbReference>
<sequence>MKTGNLLNWYRANARTLPWRREPRNPYHVLVSEVMLQQTQVDRVVPRFESFIERFPTFEILARASEEEVLEEWSGLGYYRRARMLHSLANVIMERPGGLPRTASELLKLPGIGPYTAAAVASLAFAEAEPVLDGNVMRVGARVLALEVDTRSAEGRHRLEGWIRGLMDGGPPGQVNEALMELGATVCDPGRPGCDRCPLGSGCEAMMRGRQGDFPSPRRRRATESLRWVAACAVTADGEWLVRRVDEGPILRGLWLPPLLEIEEGADPAKAVLRLLPIGTMSSPELGDNVRHNITHRKIDVTPVRVDADRIEPPSDAWRWVDPKNPGLPTSSLFAKLVGAV</sequence>
<evidence type="ECO:0000256" key="3">
    <source>
        <dbReference type="ARBA" id="ARBA00008343"/>
    </source>
</evidence>
<dbReference type="SMART" id="SM00478">
    <property type="entry name" value="ENDO3c"/>
    <property type="match status" value="1"/>
</dbReference>
<evidence type="ECO:0000313" key="17">
    <source>
        <dbReference type="Proteomes" id="UP000598633"/>
    </source>
</evidence>
<keyword evidence="10 14" id="KW-0408">Iron</keyword>
<comment type="caution">
    <text evidence="16">The sequence shown here is derived from an EMBL/GenBank/DDBJ whole genome shotgun (WGS) entry which is preliminary data.</text>
</comment>
<evidence type="ECO:0000256" key="4">
    <source>
        <dbReference type="ARBA" id="ARBA00012045"/>
    </source>
</evidence>
<evidence type="ECO:0000256" key="7">
    <source>
        <dbReference type="ARBA" id="ARBA00022723"/>
    </source>
</evidence>
<keyword evidence="9" id="KW-0378">Hydrolase</keyword>
<name>A0A8J6YBA2_9BACT</name>
<dbReference type="InterPro" id="IPR004036">
    <property type="entry name" value="Endonuclease-III-like_CS2"/>
</dbReference>
<keyword evidence="12" id="KW-0234">DNA repair</keyword>
<dbReference type="InterPro" id="IPR044298">
    <property type="entry name" value="MIG/MutY"/>
</dbReference>
<organism evidence="16 17">
    <name type="scientific">Candidatus Sulfomarinibacter kjeldsenii</name>
    <dbReference type="NCBI Taxonomy" id="2885994"/>
    <lineage>
        <taxon>Bacteria</taxon>
        <taxon>Pseudomonadati</taxon>
        <taxon>Acidobacteriota</taxon>
        <taxon>Thermoanaerobaculia</taxon>
        <taxon>Thermoanaerobaculales</taxon>
        <taxon>Candidatus Sulfomarinibacteraceae</taxon>
        <taxon>Candidatus Sulfomarinibacter</taxon>
    </lineage>
</organism>
<dbReference type="Gene3D" id="1.10.340.30">
    <property type="entry name" value="Hypothetical protein, domain 2"/>
    <property type="match status" value="1"/>
</dbReference>